<feature type="region of interest" description="Disordered" evidence="14">
    <location>
        <begin position="552"/>
        <end position="575"/>
    </location>
</feature>
<dbReference type="PANTHER" id="PTHR10459:SF60">
    <property type="entry name" value="POLY [ADP-RIBOSE] POLYMERASE 2"/>
    <property type="match status" value="1"/>
</dbReference>
<dbReference type="SUPFAM" id="SSF57716">
    <property type="entry name" value="Glucocorticoid receptor-like (DNA-binding domain)"/>
    <property type="match status" value="1"/>
</dbReference>
<evidence type="ECO:0000259" key="15">
    <source>
        <dbReference type="PROSITE" id="PS50064"/>
    </source>
</evidence>
<evidence type="ECO:0000256" key="2">
    <source>
        <dbReference type="ARBA" id="ARBA00022676"/>
    </source>
</evidence>
<dbReference type="GO" id="GO:0008270">
    <property type="term" value="F:zinc ion binding"/>
    <property type="evidence" value="ECO:0007669"/>
    <property type="project" value="UniProtKB-KW"/>
</dbReference>
<gene>
    <name evidence="20" type="ORF">FOL47_011111</name>
</gene>
<dbReference type="SUPFAM" id="SSF52113">
    <property type="entry name" value="BRCT domain"/>
    <property type="match status" value="1"/>
</dbReference>
<keyword evidence="5" id="KW-0479">Metal-binding</keyword>
<evidence type="ECO:0000313" key="20">
    <source>
        <dbReference type="EMBL" id="KAF4673009.1"/>
    </source>
</evidence>
<dbReference type="CDD" id="cd01437">
    <property type="entry name" value="parp_like"/>
    <property type="match status" value="1"/>
</dbReference>
<evidence type="ECO:0000259" key="18">
    <source>
        <dbReference type="PROSITE" id="PS51060"/>
    </source>
</evidence>
<dbReference type="SMART" id="SM01336">
    <property type="entry name" value="zf-PARP"/>
    <property type="match status" value="1"/>
</dbReference>
<keyword evidence="8" id="KW-0862">Zinc</keyword>
<dbReference type="InterPro" id="IPR036420">
    <property type="entry name" value="BRCT_dom_sf"/>
</dbReference>
<name>A0A7J6MN24_PERCH</name>
<dbReference type="InterPro" id="IPR012317">
    <property type="entry name" value="Poly(ADP-ribose)pol_cat_dom"/>
</dbReference>
<feature type="compositionally biased region" description="Basic and acidic residues" evidence="14">
    <location>
        <begin position="400"/>
        <end position="417"/>
    </location>
</feature>
<feature type="domain" description="WGR" evidence="19">
    <location>
        <begin position="583"/>
        <end position="689"/>
    </location>
</feature>
<dbReference type="InterPro" id="IPR001510">
    <property type="entry name" value="Znf_PARP"/>
</dbReference>
<dbReference type="Proteomes" id="UP000591131">
    <property type="component" value="Unassembled WGS sequence"/>
</dbReference>
<dbReference type="Pfam" id="PF05406">
    <property type="entry name" value="WGR"/>
    <property type="match status" value="1"/>
</dbReference>
<dbReference type="GO" id="GO:0003950">
    <property type="term" value="F:NAD+ poly-ADP-ribosyltransferase activity"/>
    <property type="evidence" value="ECO:0007669"/>
    <property type="project" value="UniProtKB-UniRule"/>
</dbReference>
<dbReference type="SUPFAM" id="SSF47587">
    <property type="entry name" value="Domain of poly(ADP-ribose) polymerase"/>
    <property type="match status" value="1"/>
</dbReference>
<feature type="domain" description="PARP-type" evidence="15">
    <location>
        <begin position="20"/>
        <end position="67"/>
    </location>
</feature>
<feature type="domain" description="PARP alpha-helical" evidence="18">
    <location>
        <begin position="720"/>
        <end position="850"/>
    </location>
</feature>
<keyword evidence="7" id="KW-0863">Zinc-finger</keyword>
<dbReference type="GO" id="GO:0016779">
    <property type="term" value="F:nucleotidyltransferase activity"/>
    <property type="evidence" value="ECO:0007669"/>
    <property type="project" value="UniProtKB-KW"/>
</dbReference>
<dbReference type="Gene3D" id="3.30.1740.10">
    <property type="entry name" value="Zinc finger, PARP-type"/>
    <property type="match status" value="1"/>
</dbReference>
<dbReference type="GO" id="GO:0005730">
    <property type="term" value="C:nucleolus"/>
    <property type="evidence" value="ECO:0007669"/>
    <property type="project" value="TreeGrafter"/>
</dbReference>
<dbReference type="Pfam" id="PF00644">
    <property type="entry name" value="PARP"/>
    <property type="match status" value="1"/>
</dbReference>
<keyword evidence="4" id="KW-0548">Nucleotidyltransferase</keyword>
<sequence length="1105" mass="122811">MPRRSSVGSTTTRPALPEPFMVEYAPTSRASCKRCQALLVQGKVKVGKKVQSPFHDGFDVHWVHDTCASSYGLESLEELAHWQRLKWSDILRLAKVLDLDAPDAKNPEILRAATHITYRAEIADHLQAMGNAKILRQVLTENGIFFQDKWPAPKLAYIVADQILFGLLPPCPTCGNRSLVQEGEDVRCQGYFSASTRCDFKFRYREMLPRVRKTSACPKFAVPTGDVVTMEKLKRYRRLRIPAELQRHKAFASVEIPAECKKILGKLTGVEPSFQRSSAAAAEVLDSASEDEGDEVAKHMCFVFEGVDDDEAKRLRKLIKDSGGHVMEAFDAARTTHVVIGEEELYADPHGLAYDGALQHGLPIVMTEFIDALCDKTGSDDGEPMAEAAAPAKGIRVRGRSSEAKNSRINGEYKRLDQDHNGRPAFKHLGKSIYCFYAAKGGKWKLHEKLDDNSGHLGYCKAEGEMPPTTGWSIFGGKDVKFEKDPQVEIEECEIVEAPTTREAVDAAAAAARVKMRGAKLRQRKHLKLWKVDGGLGRKIVGGEVKAVEKKSVKRGPKRRLPPEEGSPALEVDEEVGGSVARDAQVYVDNANNVYHVMCTKTDTTTNVNKFYKIQVLVHGSSRNRYAVFRKWGRVGGSDSKANDSMTVRCGSGKAAREEAIDMFLTKFTELTGTDWRERDSFEQRPGRYNMVEIMGTSSDSSKRRTTQAVAEEDDNAGVVCSLTPAVRSFVSLIFDEKVIEEHMSKVLHIDMAKMPLGTLSAAQLRRGLEVLSELSSLMRLDEATRRATHGFDLRVRDATNRFYTLIPHTISKTTAAAAKAKLNTLKKLEKAVEDVTDLLSIVDFTDARDRAASGQGHVLDRQFNALGVHLEVVPTESLTFKVINDCMLTTHAPTHDGYKLEIVSAFEVRRDEEWDKFQGFPVCSHNRRLLWHGSRLTNWVSILSKGLKIAPKEAPVTGYMFGKGLYFADCSSKSANYCFATPSSPYGVLVLCEVALGDQYKKVAAEYEAKKSSRKAKAHSTWGMGKTAPDPAKEVKLPSLNEVSVPMGPLIDASEEVEREARLQGEAASLLYNEFIVYNTAQVRMKYIMHVKFNFNETSGGGFW</sequence>
<dbReference type="Gene3D" id="3.90.228.10">
    <property type="match status" value="1"/>
</dbReference>
<keyword evidence="2 13" id="KW-0328">Glycosyltransferase</keyword>
<dbReference type="PANTHER" id="PTHR10459">
    <property type="entry name" value="DNA LIGASE"/>
    <property type="match status" value="1"/>
</dbReference>
<feature type="domain" description="BRCT" evidence="16">
    <location>
        <begin position="299"/>
        <end position="370"/>
    </location>
</feature>
<dbReference type="Pfam" id="PF12738">
    <property type="entry name" value="PTCB-BRCT"/>
    <property type="match status" value="1"/>
</dbReference>
<dbReference type="CDD" id="cd07997">
    <property type="entry name" value="WGR_PARP"/>
    <property type="match status" value="1"/>
</dbReference>
<dbReference type="FunFam" id="3.90.228.10:FF:000002">
    <property type="entry name" value="Poly [ADP-ribose] polymerase"/>
    <property type="match status" value="1"/>
</dbReference>
<protein>
    <recommendedName>
        <fullName evidence="13">Poly [ADP-ribose] polymerase</fullName>
        <shortName evidence="13">PARP</shortName>
        <ecNumber evidence="13">2.4.2.-</ecNumber>
    </recommendedName>
</protein>
<feature type="region of interest" description="Disordered" evidence="14">
    <location>
        <begin position="381"/>
        <end position="417"/>
    </location>
</feature>
<keyword evidence="21" id="KW-1185">Reference proteome</keyword>
<dbReference type="InterPro" id="IPR036930">
    <property type="entry name" value="WGR_dom_sf"/>
</dbReference>
<dbReference type="InterPro" id="IPR008893">
    <property type="entry name" value="WGR_domain"/>
</dbReference>
<keyword evidence="3 13" id="KW-0808">Transferase</keyword>
<comment type="similarity">
    <text evidence="11">Belongs to the ARTD/PARP family.</text>
</comment>
<dbReference type="InterPro" id="IPR050800">
    <property type="entry name" value="ARTD/PARP"/>
</dbReference>
<evidence type="ECO:0000256" key="10">
    <source>
        <dbReference type="ARBA" id="ARBA00023242"/>
    </source>
</evidence>
<evidence type="ECO:0000256" key="14">
    <source>
        <dbReference type="SAM" id="MobiDB-lite"/>
    </source>
</evidence>
<dbReference type="GO" id="GO:1990404">
    <property type="term" value="F:NAD+-protein mono-ADP-ribosyltransferase activity"/>
    <property type="evidence" value="ECO:0007669"/>
    <property type="project" value="TreeGrafter"/>
</dbReference>
<dbReference type="PROSITE" id="PS50064">
    <property type="entry name" value="ZF_PARP_2"/>
    <property type="match status" value="1"/>
</dbReference>
<evidence type="ECO:0000256" key="5">
    <source>
        <dbReference type="ARBA" id="ARBA00022723"/>
    </source>
</evidence>
<dbReference type="OrthoDB" id="429950at2759"/>
<dbReference type="EMBL" id="JAAPAO010000093">
    <property type="protein sequence ID" value="KAF4673009.1"/>
    <property type="molecule type" value="Genomic_DNA"/>
</dbReference>
<keyword evidence="9 13" id="KW-0520">NAD</keyword>
<evidence type="ECO:0000256" key="8">
    <source>
        <dbReference type="ARBA" id="ARBA00022833"/>
    </source>
</evidence>
<dbReference type="InterPro" id="IPR004102">
    <property type="entry name" value="Poly(ADP-ribose)pol_reg_dom"/>
</dbReference>
<evidence type="ECO:0000256" key="13">
    <source>
        <dbReference type="RuleBase" id="RU362114"/>
    </source>
</evidence>
<dbReference type="PROSITE" id="PS51977">
    <property type="entry name" value="WGR"/>
    <property type="match status" value="1"/>
</dbReference>
<dbReference type="InterPro" id="IPR036616">
    <property type="entry name" value="Poly(ADP-ribose)pol_reg_dom_sf"/>
</dbReference>
<dbReference type="InterPro" id="IPR036957">
    <property type="entry name" value="Znf_PARP_sf"/>
</dbReference>
<organism evidence="20 21">
    <name type="scientific">Perkinsus chesapeaki</name>
    <name type="common">Clam parasite</name>
    <name type="synonym">Perkinsus andrewsi</name>
    <dbReference type="NCBI Taxonomy" id="330153"/>
    <lineage>
        <taxon>Eukaryota</taxon>
        <taxon>Sar</taxon>
        <taxon>Alveolata</taxon>
        <taxon>Perkinsozoa</taxon>
        <taxon>Perkinsea</taxon>
        <taxon>Perkinsida</taxon>
        <taxon>Perkinsidae</taxon>
        <taxon>Perkinsus</taxon>
    </lineage>
</organism>
<dbReference type="SMART" id="SM01335">
    <property type="entry name" value="PADR1"/>
    <property type="match status" value="1"/>
</dbReference>
<reference evidence="20 21" key="1">
    <citation type="submission" date="2020-04" db="EMBL/GenBank/DDBJ databases">
        <title>Perkinsus chesapeaki whole genome sequence.</title>
        <authorList>
            <person name="Bogema D.R."/>
        </authorList>
    </citation>
    <scope>NUCLEOTIDE SEQUENCE [LARGE SCALE GENOMIC DNA]</scope>
    <source>
        <strain evidence="20">ATCC PRA-425</strain>
    </source>
</reference>
<evidence type="ECO:0000256" key="3">
    <source>
        <dbReference type="ARBA" id="ARBA00022679"/>
    </source>
</evidence>
<dbReference type="Gene3D" id="3.40.50.10190">
    <property type="entry name" value="BRCT domain"/>
    <property type="match status" value="1"/>
</dbReference>
<dbReference type="Gene3D" id="1.20.142.10">
    <property type="entry name" value="Poly(ADP-ribose) polymerase, regulatory domain"/>
    <property type="match status" value="1"/>
</dbReference>
<evidence type="ECO:0000256" key="12">
    <source>
        <dbReference type="ARBA" id="ARBA00033987"/>
    </source>
</evidence>
<comment type="caution">
    <text evidence="20">The sequence shown here is derived from an EMBL/GenBank/DDBJ whole genome shotgun (WGS) entry which is preliminary data.</text>
</comment>
<dbReference type="Gene3D" id="3.90.640.80">
    <property type="match status" value="1"/>
</dbReference>
<evidence type="ECO:0000256" key="1">
    <source>
        <dbReference type="ARBA" id="ARBA00004123"/>
    </source>
</evidence>
<dbReference type="Pfam" id="PF02877">
    <property type="entry name" value="PARP_reg"/>
    <property type="match status" value="1"/>
</dbReference>
<evidence type="ECO:0000259" key="17">
    <source>
        <dbReference type="PROSITE" id="PS51059"/>
    </source>
</evidence>
<feature type="domain" description="PARP catalytic" evidence="17">
    <location>
        <begin position="858"/>
        <end position="1101"/>
    </location>
</feature>
<dbReference type="SUPFAM" id="SSF142921">
    <property type="entry name" value="WGR domain-like"/>
    <property type="match status" value="1"/>
</dbReference>
<dbReference type="EC" id="2.4.2.-" evidence="13"/>
<evidence type="ECO:0000256" key="4">
    <source>
        <dbReference type="ARBA" id="ARBA00022695"/>
    </source>
</evidence>
<evidence type="ECO:0000256" key="7">
    <source>
        <dbReference type="ARBA" id="ARBA00022771"/>
    </source>
</evidence>
<evidence type="ECO:0000259" key="16">
    <source>
        <dbReference type="PROSITE" id="PS50172"/>
    </source>
</evidence>
<dbReference type="InterPro" id="IPR001357">
    <property type="entry name" value="BRCT_dom"/>
</dbReference>
<dbReference type="PROSITE" id="PS51060">
    <property type="entry name" value="PARP_ALPHA_HD"/>
    <property type="match status" value="1"/>
</dbReference>
<dbReference type="CDD" id="cd00027">
    <property type="entry name" value="BRCT"/>
    <property type="match status" value="1"/>
</dbReference>
<dbReference type="PROSITE" id="PS52007">
    <property type="entry name" value="PADR1"/>
    <property type="match status" value="1"/>
</dbReference>
<dbReference type="SMART" id="SM00773">
    <property type="entry name" value="WGR"/>
    <property type="match status" value="1"/>
</dbReference>
<dbReference type="GO" id="GO:0006302">
    <property type="term" value="P:double-strand break repair"/>
    <property type="evidence" value="ECO:0007669"/>
    <property type="project" value="TreeGrafter"/>
</dbReference>
<dbReference type="GO" id="GO:0070212">
    <property type="term" value="P:protein poly-ADP-ribosylation"/>
    <property type="evidence" value="ECO:0007669"/>
    <property type="project" value="TreeGrafter"/>
</dbReference>
<evidence type="ECO:0000313" key="21">
    <source>
        <dbReference type="Proteomes" id="UP000591131"/>
    </source>
</evidence>
<evidence type="ECO:0000256" key="6">
    <source>
        <dbReference type="ARBA" id="ARBA00022765"/>
    </source>
</evidence>
<accession>A0A7J6MN24</accession>
<evidence type="ECO:0000256" key="9">
    <source>
        <dbReference type="ARBA" id="ARBA00023027"/>
    </source>
</evidence>
<comment type="catalytic activity">
    <reaction evidence="12">
        <text>NAD(+) + (ADP-D-ribosyl)n-acceptor = nicotinamide + (ADP-D-ribosyl)n+1-acceptor + H(+).</text>
        <dbReference type="EC" id="2.4.2.30"/>
    </reaction>
</comment>
<dbReference type="SUPFAM" id="SSF56399">
    <property type="entry name" value="ADP-ribosylation"/>
    <property type="match status" value="1"/>
</dbReference>
<proteinExistence type="inferred from homology"/>
<keyword evidence="10" id="KW-0539">Nucleus</keyword>
<evidence type="ECO:0000256" key="11">
    <source>
        <dbReference type="ARBA" id="ARBA00024347"/>
    </source>
</evidence>
<evidence type="ECO:0000259" key="19">
    <source>
        <dbReference type="PROSITE" id="PS51977"/>
    </source>
</evidence>
<dbReference type="AlphaFoldDB" id="A0A7J6MN24"/>
<dbReference type="GO" id="GO:0003677">
    <property type="term" value="F:DNA binding"/>
    <property type="evidence" value="ECO:0007669"/>
    <property type="project" value="InterPro"/>
</dbReference>
<comment type="subcellular location">
    <subcellularLocation>
        <location evidence="1">Nucleus</location>
    </subcellularLocation>
</comment>
<dbReference type="PROSITE" id="PS50172">
    <property type="entry name" value="BRCT"/>
    <property type="match status" value="1"/>
</dbReference>
<keyword evidence="6" id="KW-0013">ADP-ribosylation</keyword>
<dbReference type="PROSITE" id="PS51059">
    <property type="entry name" value="PARP_CATALYTIC"/>
    <property type="match status" value="1"/>
</dbReference>